<sequence length="424" mass="48477">MRKIIFFGLLLFFSCNRDEEITGKETQLLFQSYTLGNASLHTPAFETLALFAIDRDNRVVRHEHFTRNDLHENTLRAKLPFGRYRLACVANCPDINFDTGETLENILLRLPQKGEIFEEADDILTSLQSVSISENKDAVFTVNLYRRVAQLQVRLENIPEEVDNVNFELSFVPSAINFTGSNTNTFGTITKPMHREANQGHVELLTFPAGKGEATLSVTYRTGDKEKRKIIPFTESIDTNRIIRVESSFLELEEGGLQGNGINLLENGDFEIWSDLSKEPDSWHFFKDGRDSSAIKTGEDKVHSGRQAVFLQGKTYLYQDVPVEALTRYEIKMFVNAPSANFSWKYYCYWRKNKSTALPSEYNKPIQAQTYLKQTDGWINVFNSKTFTAPEGAKYLRVEIRTYGKAIVPDEGIYIDDFSVELVE</sequence>
<evidence type="ECO:0000313" key="9">
    <source>
        <dbReference type="Proteomes" id="UP000646484"/>
    </source>
</evidence>
<keyword evidence="3" id="KW-0732">Signal</keyword>
<dbReference type="Gene3D" id="2.60.40.2100">
    <property type="match status" value="1"/>
</dbReference>
<evidence type="ECO:0000256" key="6">
    <source>
        <dbReference type="ARBA" id="ARBA00023237"/>
    </source>
</evidence>
<comment type="caution">
    <text evidence="8">The sequence shown here is derived from an EMBL/GenBank/DDBJ whole genome shotgun (WGS) entry which is preliminary data.</text>
</comment>
<keyword evidence="7" id="KW-0449">Lipoprotein</keyword>
<dbReference type="PROSITE" id="PS51257">
    <property type="entry name" value="PROKAR_LIPOPROTEIN"/>
    <property type="match status" value="1"/>
</dbReference>
<evidence type="ECO:0000256" key="5">
    <source>
        <dbReference type="ARBA" id="ARBA00023139"/>
    </source>
</evidence>
<comment type="similarity">
    <text evidence="2">Belongs to the bacteroidetes fimbrillin superfamily. FimB/Mfa2 family.</text>
</comment>
<evidence type="ECO:0000256" key="2">
    <source>
        <dbReference type="ARBA" id="ARBA00007248"/>
    </source>
</evidence>
<evidence type="ECO:0000313" key="8">
    <source>
        <dbReference type="EMBL" id="MBC5621632.1"/>
    </source>
</evidence>
<dbReference type="Gene3D" id="2.60.120.260">
    <property type="entry name" value="Galactose-binding domain-like"/>
    <property type="match status" value="1"/>
</dbReference>
<organism evidence="8 9">
    <name type="scientific">Butyricimonas hominis</name>
    <dbReference type="NCBI Taxonomy" id="2763032"/>
    <lineage>
        <taxon>Bacteria</taxon>
        <taxon>Pseudomonadati</taxon>
        <taxon>Bacteroidota</taxon>
        <taxon>Bacteroidia</taxon>
        <taxon>Bacteroidales</taxon>
        <taxon>Odoribacteraceae</taxon>
        <taxon>Butyricimonas</taxon>
    </lineage>
</organism>
<evidence type="ECO:0000256" key="1">
    <source>
        <dbReference type="ARBA" id="ARBA00004442"/>
    </source>
</evidence>
<dbReference type="EMBL" id="JACOOH010000004">
    <property type="protein sequence ID" value="MBC5621632.1"/>
    <property type="molecule type" value="Genomic_DNA"/>
</dbReference>
<proteinExistence type="inferred from homology"/>
<reference evidence="8 9" key="1">
    <citation type="submission" date="2020-08" db="EMBL/GenBank/DDBJ databases">
        <title>Genome public.</title>
        <authorList>
            <person name="Liu C."/>
            <person name="Sun Q."/>
        </authorList>
    </citation>
    <scope>NUCLEOTIDE SEQUENCE [LARGE SCALE GENOMIC DNA]</scope>
    <source>
        <strain evidence="8 9">NSJ-56</strain>
    </source>
</reference>
<keyword evidence="9" id="KW-1185">Reference proteome</keyword>
<accession>A0ABR7D114</accession>
<protein>
    <submittedName>
        <fullName evidence="8">FimB/Mfa2 family fimbrial subunit</fullName>
    </submittedName>
</protein>
<evidence type="ECO:0000256" key="3">
    <source>
        <dbReference type="ARBA" id="ARBA00022729"/>
    </source>
</evidence>
<evidence type="ECO:0000256" key="7">
    <source>
        <dbReference type="ARBA" id="ARBA00023288"/>
    </source>
</evidence>
<keyword evidence="5" id="KW-0564">Palmitate</keyword>
<comment type="subcellular location">
    <subcellularLocation>
        <location evidence="1">Cell outer membrane</location>
    </subcellularLocation>
</comment>
<dbReference type="RefSeq" id="WP_186976101.1">
    <property type="nucleotide sequence ID" value="NZ_JACOOH010000004.1"/>
</dbReference>
<keyword evidence="4" id="KW-0472">Membrane</keyword>
<dbReference type="Pfam" id="PF08842">
    <property type="entry name" value="Mfa2"/>
    <property type="match status" value="1"/>
</dbReference>
<evidence type="ECO:0000256" key="4">
    <source>
        <dbReference type="ARBA" id="ARBA00023136"/>
    </source>
</evidence>
<dbReference type="Proteomes" id="UP000646484">
    <property type="component" value="Unassembled WGS sequence"/>
</dbReference>
<dbReference type="InterPro" id="IPR014941">
    <property type="entry name" value="FimB/Mfa2/Mfa3"/>
</dbReference>
<keyword evidence="6" id="KW-0998">Cell outer membrane</keyword>
<name>A0ABR7D114_9BACT</name>
<gene>
    <name evidence="8" type="ORF">H8S64_11030</name>
</gene>